<keyword evidence="4" id="KW-0680">Restriction system</keyword>
<evidence type="ECO:0000256" key="5">
    <source>
        <dbReference type="RuleBase" id="RU362026"/>
    </source>
</evidence>
<dbReference type="GO" id="GO:0005737">
    <property type="term" value="C:cytoplasm"/>
    <property type="evidence" value="ECO:0007669"/>
    <property type="project" value="TreeGrafter"/>
</dbReference>
<dbReference type="Pfam" id="PF01555">
    <property type="entry name" value="N6_N4_Mtase"/>
    <property type="match status" value="1"/>
</dbReference>
<dbReference type="InterPro" id="IPR002941">
    <property type="entry name" value="DNA_methylase_N4/N6"/>
</dbReference>
<keyword evidence="3" id="KW-0808">Transferase</keyword>
<keyword evidence="2 7" id="KW-0489">Methyltransferase</keyword>
<dbReference type="GO" id="GO:0008170">
    <property type="term" value="F:N-methyltransferase activity"/>
    <property type="evidence" value="ECO:0007669"/>
    <property type="project" value="InterPro"/>
</dbReference>
<dbReference type="KEGG" id="pth:PTH_2144"/>
<evidence type="ECO:0000259" key="6">
    <source>
        <dbReference type="Pfam" id="PF01555"/>
    </source>
</evidence>
<feature type="domain" description="DNA methylase N-4/N-6" evidence="6">
    <location>
        <begin position="25"/>
        <end position="362"/>
    </location>
</feature>
<dbReference type="PROSITE" id="PS00092">
    <property type="entry name" value="N6_MTASE"/>
    <property type="match status" value="1"/>
</dbReference>
<dbReference type="PANTHER" id="PTHR13370:SF3">
    <property type="entry name" value="TRNA (GUANINE(10)-N2)-METHYLTRANSFERASE HOMOLOG"/>
    <property type="match status" value="1"/>
</dbReference>
<dbReference type="Gene3D" id="3.40.50.150">
    <property type="entry name" value="Vaccinia Virus protein VP39"/>
    <property type="match status" value="1"/>
</dbReference>
<name>A5D0A0_PELTS</name>
<keyword evidence="8" id="KW-1185">Reference proteome</keyword>
<dbReference type="Proteomes" id="UP000006556">
    <property type="component" value="Chromosome"/>
</dbReference>
<evidence type="ECO:0000313" key="7">
    <source>
        <dbReference type="EMBL" id="BAF60325.1"/>
    </source>
</evidence>
<dbReference type="GO" id="GO:0003677">
    <property type="term" value="F:DNA binding"/>
    <property type="evidence" value="ECO:0007669"/>
    <property type="project" value="InterPro"/>
</dbReference>
<dbReference type="InterPro" id="IPR001091">
    <property type="entry name" value="RM_Methyltransferase"/>
</dbReference>
<dbReference type="eggNOG" id="COG1041">
    <property type="taxonomic scope" value="Bacteria"/>
</dbReference>
<evidence type="ECO:0000256" key="3">
    <source>
        <dbReference type="ARBA" id="ARBA00022679"/>
    </source>
</evidence>
<dbReference type="EC" id="2.1.1.-" evidence="5"/>
<gene>
    <name evidence="7" type="ordered locus">PTH_2144</name>
</gene>
<evidence type="ECO:0000313" key="8">
    <source>
        <dbReference type="Proteomes" id="UP000006556"/>
    </source>
</evidence>
<comment type="similarity">
    <text evidence="1 5">Belongs to the N(4)/N(6)-methyltransferase family.</text>
</comment>
<dbReference type="InterPro" id="IPR002052">
    <property type="entry name" value="DNA_methylase_N6_adenine_CS"/>
</dbReference>
<accession>A5D0A0</accession>
<dbReference type="PRINTS" id="PR00508">
    <property type="entry name" value="S21N4MTFRASE"/>
</dbReference>
<organism evidence="7 8">
    <name type="scientific">Pelotomaculum thermopropionicum (strain DSM 13744 / JCM 10971 / SI)</name>
    <dbReference type="NCBI Taxonomy" id="370438"/>
    <lineage>
        <taxon>Bacteria</taxon>
        <taxon>Bacillati</taxon>
        <taxon>Bacillota</taxon>
        <taxon>Clostridia</taxon>
        <taxon>Eubacteriales</taxon>
        <taxon>Desulfotomaculaceae</taxon>
        <taxon>Pelotomaculum</taxon>
    </lineage>
</organism>
<protein>
    <recommendedName>
        <fullName evidence="5">Methyltransferase</fullName>
        <ecNumber evidence="5">2.1.1.-</ecNumber>
    </recommendedName>
</protein>
<evidence type="ECO:0000256" key="4">
    <source>
        <dbReference type="ARBA" id="ARBA00022747"/>
    </source>
</evidence>
<dbReference type="GO" id="GO:0032259">
    <property type="term" value="P:methylation"/>
    <property type="evidence" value="ECO:0007669"/>
    <property type="project" value="UniProtKB-KW"/>
</dbReference>
<reference evidence="8" key="1">
    <citation type="journal article" date="2008" name="Genome Res.">
        <title>The genome of Pelotomaculum thermopropionicum reveals niche-associated evolution in anaerobic microbiota.</title>
        <authorList>
            <person name="Kosaka T."/>
            <person name="Kato S."/>
            <person name="Shimoyama T."/>
            <person name="Ishii S."/>
            <person name="Abe T."/>
            <person name="Watanabe K."/>
        </authorList>
    </citation>
    <scope>NUCLEOTIDE SEQUENCE [LARGE SCALE GENOMIC DNA]</scope>
    <source>
        <strain evidence="8">DSM 13744 / JCM 10971 / SI</strain>
    </source>
</reference>
<dbReference type="eggNOG" id="COG0863">
    <property type="taxonomic scope" value="Bacteria"/>
</dbReference>
<dbReference type="GO" id="GO:0009007">
    <property type="term" value="F:site-specific DNA-methyltransferase (adenine-specific) activity"/>
    <property type="evidence" value="ECO:0007669"/>
    <property type="project" value="TreeGrafter"/>
</dbReference>
<proteinExistence type="inferred from homology"/>
<dbReference type="SUPFAM" id="SSF53335">
    <property type="entry name" value="S-adenosyl-L-methionine-dependent methyltransferases"/>
    <property type="match status" value="1"/>
</dbReference>
<dbReference type="HOGENOM" id="CLU_024927_11_0_9"/>
<dbReference type="PANTHER" id="PTHR13370">
    <property type="entry name" value="RNA METHYLASE-RELATED"/>
    <property type="match status" value="1"/>
</dbReference>
<dbReference type="GO" id="GO:0009307">
    <property type="term" value="P:DNA restriction-modification system"/>
    <property type="evidence" value="ECO:0007669"/>
    <property type="project" value="UniProtKB-KW"/>
</dbReference>
<dbReference type="REBASE" id="15318">
    <property type="entry name" value="M.PthSORF2144P"/>
</dbReference>
<evidence type="ECO:0000256" key="1">
    <source>
        <dbReference type="ARBA" id="ARBA00006594"/>
    </source>
</evidence>
<dbReference type="AlphaFoldDB" id="A5D0A0"/>
<dbReference type="STRING" id="370438.PTH_2144"/>
<dbReference type="InterPro" id="IPR029063">
    <property type="entry name" value="SAM-dependent_MTases_sf"/>
</dbReference>
<sequence>MQRYLNTITQGDSYEVLKDLPENSVDAVVTDPPYGLSKEPDIVEVLTHWLDDQEYKHLSKGFMGKDWDSFVPSPSLWREVYRVLKPGGHVLCFAGTRTQDIMTIALRLAGFEIRDVIEWLYLTGFPKNMDVSKQFDKLAGAEQEIIGVKYKRNGTNGTNNEIFRQAPRETTYITAPVTELARKWYGWGTALKPAHEPIILARKPLEKTVCQTVEKYGTGALNIDGCLVGEARFPANCVTTGGDQWYSEYFNVTAKEISKKASKADRNSDWRGNVIDLPVKQAGSLKMRTDGSLDGYITTNRNTHPTVKPTGLMAWLCRLITPPGGLVLDPFAGSGSTAVAAIREGFNFIAIERESDYVEIAKSRTTAA</sequence>
<evidence type="ECO:0000256" key="2">
    <source>
        <dbReference type="ARBA" id="ARBA00022603"/>
    </source>
</evidence>
<dbReference type="EMBL" id="AP009389">
    <property type="protein sequence ID" value="BAF60325.1"/>
    <property type="molecule type" value="Genomic_DNA"/>
</dbReference>